<dbReference type="InterPro" id="IPR006674">
    <property type="entry name" value="HD_domain"/>
</dbReference>
<proteinExistence type="predicted"/>
<dbReference type="Proteomes" id="UP000516160">
    <property type="component" value="Chromosome"/>
</dbReference>
<dbReference type="KEGG" id="acae:HYG86_06140"/>
<dbReference type="PANTHER" id="PTHR38659:SF1">
    <property type="entry name" value="METAL DEPENDENT PHOSPHOHYDROLASE"/>
    <property type="match status" value="1"/>
</dbReference>
<dbReference type="RefSeq" id="WP_213168029.1">
    <property type="nucleotide sequence ID" value="NZ_CP058559.1"/>
</dbReference>
<dbReference type="AlphaFoldDB" id="A0A7G9W6R7"/>
<name>A0A7G9W6R7_ALKCA</name>
<dbReference type="SUPFAM" id="SSF109604">
    <property type="entry name" value="HD-domain/PDEase-like"/>
    <property type="match status" value="1"/>
</dbReference>
<dbReference type="NCBIfam" id="TIGR00277">
    <property type="entry name" value="HDIG"/>
    <property type="match status" value="1"/>
</dbReference>
<sequence length="183" mass="20714">MERQQALSLVKEHVKNKNLVKHMLAAEYVLGHLAENFNEDKEKWSLAGLLHDIDYDQTADDPKKHSILGAQILESHNINPEIVYAVKVHNEAHGFERITKLDKALHSSDPLTGLIVASALIHPDKKLNSIDTQFVLNRFNEKHFAKGANREQIAKCEEIGLTLEEFIDIGLKAMQKNHKELGL</sequence>
<feature type="domain" description="HD" evidence="1">
    <location>
        <begin position="21"/>
        <end position="98"/>
    </location>
</feature>
<evidence type="ECO:0000313" key="3">
    <source>
        <dbReference type="Proteomes" id="UP000516160"/>
    </source>
</evidence>
<protein>
    <submittedName>
        <fullName evidence="2">HDIG domain-containing protein</fullName>
    </submittedName>
</protein>
<dbReference type="Pfam" id="PF01966">
    <property type="entry name" value="HD"/>
    <property type="match status" value="1"/>
</dbReference>
<evidence type="ECO:0000259" key="1">
    <source>
        <dbReference type="Pfam" id="PF01966"/>
    </source>
</evidence>
<dbReference type="InterPro" id="IPR006675">
    <property type="entry name" value="HDIG_dom"/>
</dbReference>
<keyword evidence="3" id="KW-1185">Reference proteome</keyword>
<organism evidence="2 3">
    <name type="scientific">Alkalicella caledoniensis</name>
    <dbReference type="NCBI Taxonomy" id="2731377"/>
    <lineage>
        <taxon>Bacteria</taxon>
        <taxon>Bacillati</taxon>
        <taxon>Bacillota</taxon>
        <taxon>Clostridia</taxon>
        <taxon>Eubacteriales</taxon>
        <taxon>Proteinivoracaceae</taxon>
        <taxon>Alkalicella</taxon>
    </lineage>
</organism>
<dbReference type="Gene3D" id="1.10.3210.10">
    <property type="entry name" value="Hypothetical protein af1432"/>
    <property type="match status" value="1"/>
</dbReference>
<evidence type="ECO:0000313" key="2">
    <source>
        <dbReference type="EMBL" id="QNO14379.1"/>
    </source>
</evidence>
<dbReference type="PANTHER" id="PTHR38659">
    <property type="entry name" value="METAL-DEPENDENT PHOSPHOHYDROLASE"/>
    <property type="match status" value="1"/>
</dbReference>
<accession>A0A7G9W6R7</accession>
<dbReference type="EMBL" id="CP058559">
    <property type="protein sequence ID" value="QNO14379.1"/>
    <property type="molecule type" value="Genomic_DNA"/>
</dbReference>
<reference evidence="2 3" key="1">
    <citation type="submission" date="2020-07" db="EMBL/GenBank/DDBJ databases">
        <title>Alkalicella. sp. LB2 genome.</title>
        <authorList>
            <person name="Postec A."/>
            <person name="Quemeneur M."/>
        </authorList>
    </citation>
    <scope>NUCLEOTIDE SEQUENCE [LARGE SCALE GENOMIC DNA]</scope>
    <source>
        <strain evidence="2 3">LB2</strain>
    </source>
</reference>
<gene>
    <name evidence="2" type="ORF">HYG86_06140</name>
</gene>